<dbReference type="GO" id="GO:0070187">
    <property type="term" value="C:shelterin complex"/>
    <property type="evidence" value="ECO:0007669"/>
    <property type="project" value="InterPro"/>
</dbReference>
<dbReference type="InParanoid" id="A0A6I8NJB8"/>
<reference evidence="8" key="2">
    <citation type="submission" date="2025-08" db="UniProtKB">
        <authorList>
            <consortium name="Ensembl"/>
        </authorList>
    </citation>
    <scope>IDENTIFICATION</scope>
    <source>
        <strain evidence="8">Glennie</strain>
    </source>
</reference>
<comment type="subcellular location">
    <subcellularLocation>
        <location evidence="2">Chromosome</location>
        <location evidence="2">Telomere</location>
    </subcellularLocation>
    <subcellularLocation>
        <location evidence="1">Nucleus</location>
    </subcellularLocation>
</comment>
<dbReference type="GO" id="GO:0007004">
    <property type="term" value="P:telomere maintenance via telomerase"/>
    <property type="evidence" value="ECO:0007669"/>
    <property type="project" value="InterPro"/>
</dbReference>
<organism evidence="8 9">
    <name type="scientific">Ornithorhynchus anatinus</name>
    <name type="common">Duckbill platypus</name>
    <dbReference type="NCBI Taxonomy" id="9258"/>
    <lineage>
        <taxon>Eukaryota</taxon>
        <taxon>Metazoa</taxon>
        <taxon>Chordata</taxon>
        <taxon>Craniata</taxon>
        <taxon>Vertebrata</taxon>
        <taxon>Euteleostomi</taxon>
        <taxon>Mammalia</taxon>
        <taxon>Monotremata</taxon>
        <taxon>Ornithorhynchidae</taxon>
        <taxon>Ornithorhynchus</taxon>
    </lineage>
</organism>
<dbReference type="Bgee" id="ENSOANG00000051017">
    <property type="expression patterns" value="Expressed in fibroblast and 7 other cell types or tissues"/>
</dbReference>
<evidence type="ECO:0000256" key="2">
    <source>
        <dbReference type="ARBA" id="ARBA00004574"/>
    </source>
</evidence>
<evidence type="ECO:0000259" key="7">
    <source>
        <dbReference type="Pfam" id="PF10341"/>
    </source>
</evidence>
<gene>
    <name evidence="8" type="primary">ACD</name>
</gene>
<dbReference type="InterPro" id="IPR019437">
    <property type="entry name" value="TPP1/Est3"/>
</dbReference>
<dbReference type="AlphaFoldDB" id="A0A6I8NJB8"/>
<feature type="region of interest" description="Disordered" evidence="6">
    <location>
        <begin position="288"/>
        <end position="310"/>
    </location>
</feature>
<sequence>MAFSGNLALQPWIQELLLNSNGCWSDRPLPGQLLEVIQDAEGAKKWPGSEDVVRVSDGVSCVCCLITGEATSSTSWEEKQFGFRRAVGQLIVLQEYTVSLREGPRLEDWEFYLTVHSFSLLPLEQPRQVLTDWRWSSGICDSKEDPTIRKRLDELWQKQLQERNLPSSGTALSQLLEEMHEGQREVLTQLAQDCLDLQEPEGAPEKVLSTQWAVARRNAKGEAVFTVPALRLCTDEEEEAALGFLGADHAPGSPQDLECHFLLPSPDRTSSHPWTLHPCLSLTLTTSSSSCSSSSTSSCSCAASSSSDGE</sequence>
<dbReference type="GO" id="GO:0042162">
    <property type="term" value="F:telomeric DNA binding"/>
    <property type="evidence" value="ECO:0007669"/>
    <property type="project" value="InterPro"/>
</dbReference>
<dbReference type="Ensembl" id="ENSOANT00000062990.1">
    <property type="protein sequence ID" value="ENSOANP00000040799.1"/>
    <property type="gene ID" value="ENSOANG00000051017.1"/>
</dbReference>
<reference evidence="8 9" key="1">
    <citation type="journal article" date="2008" name="Nature">
        <title>Genome analysis of the platypus reveals unique signatures of evolution.</title>
        <authorList>
            <person name="Warren W.C."/>
            <person name="Hillier L.W."/>
            <person name="Marshall Graves J.A."/>
            <person name="Birney E."/>
            <person name="Ponting C.P."/>
            <person name="Grutzner F."/>
            <person name="Belov K."/>
            <person name="Miller W."/>
            <person name="Clarke L."/>
            <person name="Chinwalla A.T."/>
            <person name="Yang S.P."/>
            <person name="Heger A."/>
            <person name="Locke D.P."/>
            <person name="Miethke P."/>
            <person name="Waters P.D."/>
            <person name="Veyrunes F."/>
            <person name="Fulton L."/>
            <person name="Fulton B."/>
            <person name="Graves T."/>
            <person name="Wallis J."/>
            <person name="Puente X.S."/>
            <person name="Lopez-Otin C."/>
            <person name="Ordonez G.R."/>
            <person name="Eichler E.E."/>
            <person name="Chen L."/>
            <person name="Cheng Z."/>
            <person name="Deakin J.E."/>
            <person name="Alsop A."/>
            <person name="Thompson K."/>
            <person name="Kirby P."/>
            <person name="Papenfuss A.T."/>
            <person name="Wakefield M.J."/>
            <person name="Olender T."/>
            <person name="Lancet D."/>
            <person name="Huttley G.A."/>
            <person name="Smit A.F."/>
            <person name="Pask A."/>
            <person name="Temple-Smith P."/>
            <person name="Batzer M.A."/>
            <person name="Walker J.A."/>
            <person name="Konkel M.K."/>
            <person name="Harris R.S."/>
            <person name="Whittington C.M."/>
            <person name="Wong E.S."/>
            <person name="Gemmell N.J."/>
            <person name="Buschiazzo E."/>
            <person name="Vargas Jentzsch I.M."/>
            <person name="Merkel A."/>
            <person name="Schmitz J."/>
            <person name="Zemann A."/>
            <person name="Churakov G."/>
            <person name="Kriegs J.O."/>
            <person name="Brosius J."/>
            <person name="Murchison E.P."/>
            <person name="Sachidanandam R."/>
            <person name="Smith C."/>
            <person name="Hannon G.J."/>
            <person name="Tsend-Ayush E."/>
            <person name="McMillan D."/>
            <person name="Attenborough R."/>
            <person name="Rens W."/>
            <person name="Ferguson-Smith M."/>
            <person name="Lefevre C.M."/>
            <person name="Sharp J.A."/>
            <person name="Nicholas K.R."/>
            <person name="Ray D.A."/>
            <person name="Kube M."/>
            <person name="Reinhardt R."/>
            <person name="Pringle T.H."/>
            <person name="Taylor J."/>
            <person name="Jones R.C."/>
            <person name="Nixon B."/>
            <person name="Dacheux J.L."/>
            <person name="Niwa H."/>
            <person name="Sekita Y."/>
            <person name="Huang X."/>
            <person name="Stark A."/>
            <person name="Kheradpour P."/>
            <person name="Kellis M."/>
            <person name="Flicek P."/>
            <person name="Chen Y."/>
            <person name="Webber C."/>
            <person name="Hardison R."/>
            <person name="Nelson J."/>
            <person name="Hallsworth-Pepin K."/>
            <person name="Delehaunty K."/>
            <person name="Markovic C."/>
            <person name="Minx P."/>
            <person name="Feng Y."/>
            <person name="Kremitzki C."/>
            <person name="Mitreva M."/>
            <person name="Glasscock J."/>
            <person name="Wylie T."/>
            <person name="Wohldmann P."/>
            <person name="Thiru P."/>
            <person name="Nhan M.N."/>
            <person name="Pohl C.S."/>
            <person name="Smith S.M."/>
            <person name="Hou S."/>
            <person name="Nefedov M."/>
            <person name="de Jong P.J."/>
            <person name="Renfree M.B."/>
            <person name="Mardis E.R."/>
            <person name="Wilson R.K."/>
        </authorList>
    </citation>
    <scope>NUCLEOTIDE SEQUENCE [LARGE SCALE GENOMIC DNA]</scope>
    <source>
        <strain evidence="8 9">Glennie</strain>
    </source>
</reference>
<evidence type="ECO:0000256" key="4">
    <source>
        <dbReference type="ARBA" id="ARBA00022895"/>
    </source>
</evidence>
<dbReference type="Gene3D" id="2.40.50.960">
    <property type="match status" value="1"/>
</dbReference>
<dbReference type="Proteomes" id="UP000002279">
    <property type="component" value="Chromosome X1"/>
</dbReference>
<dbReference type="GO" id="GO:0005697">
    <property type="term" value="C:telomerase holoenzyme complex"/>
    <property type="evidence" value="ECO:0007669"/>
    <property type="project" value="InterPro"/>
</dbReference>
<evidence type="ECO:0000256" key="1">
    <source>
        <dbReference type="ARBA" id="ARBA00004123"/>
    </source>
</evidence>
<evidence type="ECO:0000256" key="6">
    <source>
        <dbReference type="SAM" id="MobiDB-lite"/>
    </source>
</evidence>
<dbReference type="GO" id="GO:0016233">
    <property type="term" value="P:telomere capping"/>
    <property type="evidence" value="ECO:0007669"/>
    <property type="project" value="InterPro"/>
</dbReference>
<proteinExistence type="predicted"/>
<dbReference type="Pfam" id="PF10341">
    <property type="entry name" value="TPP1"/>
    <property type="match status" value="1"/>
</dbReference>
<evidence type="ECO:0000256" key="5">
    <source>
        <dbReference type="ARBA" id="ARBA00023242"/>
    </source>
</evidence>
<keyword evidence="3" id="KW-0158">Chromosome</keyword>
<evidence type="ECO:0000313" key="9">
    <source>
        <dbReference type="Proteomes" id="UP000002279"/>
    </source>
</evidence>
<evidence type="ECO:0000256" key="3">
    <source>
        <dbReference type="ARBA" id="ARBA00022454"/>
    </source>
</evidence>
<evidence type="ECO:0000313" key="8">
    <source>
        <dbReference type="Ensembl" id="ENSOANP00000040799.1"/>
    </source>
</evidence>
<dbReference type="OMA" id="FTRWEAS"/>
<keyword evidence="9" id="KW-1185">Reference proteome</keyword>
<feature type="domain" description="Shelterin complex subunit TPP1/Est3" evidence="7">
    <location>
        <begin position="52"/>
        <end position="127"/>
    </location>
</feature>
<dbReference type="PANTHER" id="PTHR14487">
    <property type="entry name" value="ADRENOCORTICAL DYSPLASIA PROTEIN ACD"/>
    <property type="match status" value="1"/>
</dbReference>
<dbReference type="InterPro" id="IPR028631">
    <property type="entry name" value="ACD"/>
</dbReference>
<accession>A0A6I8NJB8</accession>
<name>A0A6I8NJB8_ORNAN</name>
<dbReference type="PANTHER" id="PTHR14487:SF3">
    <property type="entry name" value="ADRENOCORTICAL DYSPLASIA PROTEIN HOMOLOG"/>
    <property type="match status" value="1"/>
</dbReference>
<dbReference type="FunCoup" id="A0A6I8NJB8">
    <property type="interactions" value="922"/>
</dbReference>
<reference evidence="8" key="3">
    <citation type="submission" date="2025-09" db="UniProtKB">
        <authorList>
            <consortium name="Ensembl"/>
        </authorList>
    </citation>
    <scope>IDENTIFICATION</scope>
    <source>
        <strain evidence="8">Glennie</strain>
    </source>
</reference>
<keyword evidence="4" id="KW-0779">Telomere</keyword>
<protein>
    <recommendedName>
        <fullName evidence="7">Shelterin complex subunit TPP1/Est3 domain-containing protein</fullName>
    </recommendedName>
</protein>
<keyword evidence="5" id="KW-0539">Nucleus</keyword>
<dbReference type="GeneTree" id="ENSGT00390000004877"/>